<feature type="domain" description="Mon2/Sec7/BIG1-like HUS" evidence="3">
    <location>
        <begin position="244"/>
        <end position="384"/>
    </location>
</feature>
<dbReference type="Pfam" id="PF16213">
    <property type="entry name" value="DCB"/>
    <property type="match status" value="1"/>
</dbReference>
<evidence type="ECO:0000313" key="6">
    <source>
        <dbReference type="Proteomes" id="UP000504610"/>
    </source>
</evidence>
<name>A0A6J0NFW3_RAPSA</name>
<reference evidence="6" key="1">
    <citation type="journal article" date="2019" name="Database">
        <title>The radish genome database (RadishGD): an integrated information resource for radish genomics.</title>
        <authorList>
            <person name="Yu H.J."/>
            <person name="Baek S."/>
            <person name="Lee Y.J."/>
            <person name="Cho A."/>
            <person name="Mun J.H."/>
        </authorList>
    </citation>
    <scope>NUCLEOTIDE SEQUENCE [LARGE SCALE GENOMIC DNA]</scope>
    <source>
        <strain evidence="6">cv. WK10039</strain>
    </source>
</reference>
<protein>
    <submittedName>
        <fullName evidence="7">Uncharacterized protein LOC108854355 isoform X3</fullName>
    </submittedName>
</protein>
<reference evidence="7" key="2">
    <citation type="submission" date="2025-08" db="UniProtKB">
        <authorList>
            <consortium name="RefSeq"/>
        </authorList>
    </citation>
    <scope>IDENTIFICATION</scope>
    <source>
        <tissue evidence="7">Leaf</tissue>
    </source>
</reference>
<proteinExistence type="predicted"/>
<dbReference type="RefSeq" id="XP_018483399.1">
    <property type="nucleotide sequence ID" value="XM_018627897.2"/>
</dbReference>
<evidence type="ECO:0000259" key="4">
    <source>
        <dbReference type="Pfam" id="PF16206"/>
    </source>
</evidence>
<dbReference type="PANTHER" id="PTHR34199">
    <property type="entry name" value="NUMOD3 MOTIF FAMILY PROTEIN, EXPRESSED"/>
    <property type="match status" value="1"/>
</dbReference>
<dbReference type="InterPro" id="IPR032629">
    <property type="entry name" value="DCB_dom"/>
</dbReference>
<feature type="domain" description="Mon2/Sec7/BIG1-like dimerisation and cyclophilin-binding" evidence="5">
    <location>
        <begin position="3"/>
        <end position="169"/>
    </location>
</feature>
<sequence>MALVAALEADLRTLSAEARRRYPAVKDGAEHAILKLRSSSSASDLSSNDDILRIFLMACGVRNTKLSVIGLSCLQKLISHDAVEPSSLKEILTTLKDHSEMAEENIQLKTLQTILIIFQSRLHPETEDNMVLALSICLKLLDNNRLPSVYNTAAATFRQAVALIFDQVVSAESLPMPKFSSSSHTARTGSVTGDLSQNINNSEPLEKDVISGRLTMRDTLSETGKLGLRLLEDLTASAAGGSAAWLHVTSLPRTFSLELIEFVLSNYISVFKILLPYEQVLRHQICSLLMTSLRTNSELEGEMVEPYFRRLVLRSVAHIIRLYSSSLITECEVFLSMLVKATFLDLPLWHRILVLEILRGFCVEARTLQILFQNFDMHPKNTNVVESMVKALARVVSSIQFQETSEESLAAVAGMFSSKAKGIEWILDNDASSAAVLVASEAHAITLAIEGLLGVVFTVATLTDEAVDTGELESPKYELHPSSDNCTGKTSHLCMSMVDSLWLTILDAFSLILSRSQGEAIVLEILKGYQAFTQACGVLHAVEPLNSFLASLCKFTIVLPTDAERKSSIVQSPVSKRSEVQVEQKDVIVLTPKNVQALRTLFNIAHRLHNVLGASWVLVLETLAALDRAIHSPHATTQEVATAVPKLTREPSRQYADFSILSSLNSQLFESSALMHVSAVKSLLSALHMLSHQSMTETSESVSSASSKKIGSISFSVDRMISILVNNLHRVEPLWDQVVSHFLELAVHSNPNLRTMALDALDQSICAVLGSEQFGEDPPRSRDSTLDVESKSTELKSVECVVLSSLRGLYFSAQKSDVRVGSLKILLRVLERCGEKLYYSWPGILEMLRSVADASEKDLATLGFQSLRVIMSDGLPTLPKDCLHVCIDVTGAYSAQKTDLNISLTAIGLLWTLTDFIAKGLHHGCLVEKGSGFSNVDTSPQQTNGEGVEEHVVSNYNKPDFEARIQIVNHEKLLFLVFSLIQKLVDDDRPEVRNSAVRTFFQILGSHGNKLSKSMWEDCLWNYIFPMLDSASHKAATSSKDEWQGKEIGTRGGKAVHMLIHHSRNTAQKQWDETFVLVLGGIARLFRSYFPLLESLPNFWSGWESLLAFVKNSIFNGSKEVSLAAINCLQTAVVSHCVKGNLQLRYLNSVMDVYELVFQKSSSYTGDTATKVKQEILHGLGELYVQSLKMFDDKMYMQLLGIVDLAIKQAIISSESFETEFGHVPPVLRHFLEILPSLGPPEHLSPMWLILLREFLDYLPRVDSALPNEEGSEVSEQKADVLSDKTIPTPRITSNMFAEKLIPALVELLLQAPAVEKYILFPEIIQNLRRCMMTRRDNPDGSLWKVAAEGFNRLLVEDVKICSAGGDTDLKNSKTARMRIWKEIGDVYEIFLVGYCGRALSSNSLPAAALKANETLEIALLDGLGDVILKSTVDAPREVLERLVLTLDRCASRTCSLPIETVELMPAHCSRFSLTCLQKLFSLSSFETENWHPTRAEVSRISITTLMERCEFILSRFLIDENNVGTRPIPTARLEEIIFVLQELERLTIHPESASVLQLRPSLKTILQEDNRDSRAHLLVLFPSLCEIVLSREMPVRELVQVLLRTVATELGLKK</sequence>
<evidence type="ECO:0000256" key="2">
    <source>
        <dbReference type="ARBA" id="ARBA00022927"/>
    </source>
</evidence>
<dbReference type="GeneID" id="108854355"/>
<evidence type="ECO:0000256" key="1">
    <source>
        <dbReference type="ARBA" id="ARBA00022448"/>
    </source>
</evidence>
<accession>A0A6J0NFW3</accession>
<dbReference type="SUPFAM" id="SSF48371">
    <property type="entry name" value="ARM repeat"/>
    <property type="match status" value="2"/>
</dbReference>
<keyword evidence="6" id="KW-1185">Reference proteome</keyword>
<evidence type="ECO:0000313" key="7">
    <source>
        <dbReference type="RefSeq" id="XP_018483399.1"/>
    </source>
</evidence>
<dbReference type="PANTHER" id="PTHR34199:SF4">
    <property type="entry name" value="ARM REPEAT SUPERFAMILY PROTEIN"/>
    <property type="match status" value="1"/>
</dbReference>
<dbReference type="Pfam" id="PF16206">
    <property type="entry name" value="Mon2_C"/>
    <property type="match status" value="2"/>
</dbReference>
<dbReference type="GO" id="GO:0015031">
    <property type="term" value="P:protein transport"/>
    <property type="evidence" value="ECO:0007669"/>
    <property type="project" value="UniProtKB-KW"/>
</dbReference>
<feature type="domain" description="Mon2 C-terminal" evidence="4">
    <location>
        <begin position="1297"/>
        <end position="1548"/>
    </location>
</feature>
<dbReference type="Proteomes" id="UP000504610">
    <property type="component" value="Chromosome 4"/>
</dbReference>
<evidence type="ECO:0000259" key="3">
    <source>
        <dbReference type="Pfam" id="PF12783"/>
    </source>
</evidence>
<dbReference type="InterPro" id="IPR016024">
    <property type="entry name" value="ARM-type_fold"/>
</dbReference>
<dbReference type="Pfam" id="PF12783">
    <property type="entry name" value="Sec7-like_HUS"/>
    <property type="match status" value="1"/>
</dbReference>
<dbReference type="InterPro" id="IPR032691">
    <property type="entry name" value="Mon2/Sec7/BIG1-like_HUS"/>
</dbReference>
<keyword evidence="2" id="KW-0653">Protein transport</keyword>
<dbReference type="OrthoDB" id="294853at2759"/>
<feature type="domain" description="Mon2 C-terminal" evidence="4">
    <location>
        <begin position="873"/>
        <end position="1133"/>
    </location>
</feature>
<dbReference type="InterPro" id="IPR032817">
    <property type="entry name" value="Mon2_C"/>
</dbReference>
<keyword evidence="1" id="KW-0813">Transport</keyword>
<organism evidence="6 7">
    <name type="scientific">Raphanus sativus</name>
    <name type="common">Radish</name>
    <name type="synonym">Raphanus raphanistrum var. sativus</name>
    <dbReference type="NCBI Taxonomy" id="3726"/>
    <lineage>
        <taxon>Eukaryota</taxon>
        <taxon>Viridiplantae</taxon>
        <taxon>Streptophyta</taxon>
        <taxon>Embryophyta</taxon>
        <taxon>Tracheophyta</taxon>
        <taxon>Spermatophyta</taxon>
        <taxon>Magnoliopsida</taxon>
        <taxon>eudicotyledons</taxon>
        <taxon>Gunneridae</taxon>
        <taxon>Pentapetalae</taxon>
        <taxon>rosids</taxon>
        <taxon>malvids</taxon>
        <taxon>Brassicales</taxon>
        <taxon>Brassicaceae</taxon>
        <taxon>Brassiceae</taxon>
        <taxon>Raphanus</taxon>
    </lineage>
</organism>
<gene>
    <name evidence="7" type="primary">LOC108854355</name>
</gene>
<evidence type="ECO:0000259" key="5">
    <source>
        <dbReference type="Pfam" id="PF16213"/>
    </source>
</evidence>